<feature type="compositionally biased region" description="Basic and acidic residues" evidence="5">
    <location>
        <begin position="733"/>
        <end position="760"/>
    </location>
</feature>
<keyword evidence="3" id="KW-0862">Zinc</keyword>
<comment type="caution">
    <text evidence="7">The sequence shown here is derived from an EMBL/GenBank/DDBJ whole genome shotgun (WGS) entry which is preliminary data.</text>
</comment>
<feature type="region of interest" description="Disordered" evidence="5">
    <location>
        <begin position="933"/>
        <end position="958"/>
    </location>
</feature>
<dbReference type="InterPro" id="IPR002893">
    <property type="entry name" value="Znf_MYND"/>
</dbReference>
<dbReference type="Proteomes" id="UP000827092">
    <property type="component" value="Unassembled WGS sequence"/>
</dbReference>
<gene>
    <name evidence="7" type="ORF">JTE90_010636</name>
</gene>
<evidence type="ECO:0000256" key="1">
    <source>
        <dbReference type="ARBA" id="ARBA00022723"/>
    </source>
</evidence>
<evidence type="ECO:0000313" key="7">
    <source>
        <dbReference type="EMBL" id="KAG8195760.1"/>
    </source>
</evidence>
<keyword evidence="8" id="KW-1185">Reference proteome</keyword>
<dbReference type="InterPro" id="IPR058430">
    <property type="entry name" value="DUF8117"/>
</dbReference>
<name>A0AAV6VGE9_9ARAC</name>
<protein>
    <recommendedName>
        <fullName evidence="6">MYND-type domain-containing protein</fullName>
    </recommendedName>
</protein>
<evidence type="ECO:0000259" key="6">
    <source>
        <dbReference type="PROSITE" id="PS50865"/>
    </source>
</evidence>
<dbReference type="Gene3D" id="6.10.140.2220">
    <property type="match status" value="1"/>
</dbReference>
<feature type="region of interest" description="Disordered" evidence="5">
    <location>
        <begin position="810"/>
        <end position="843"/>
    </location>
</feature>
<feature type="domain" description="MYND-type" evidence="6">
    <location>
        <begin position="1122"/>
        <end position="1170"/>
    </location>
</feature>
<feature type="compositionally biased region" description="Polar residues" evidence="5">
    <location>
        <begin position="628"/>
        <end position="656"/>
    </location>
</feature>
<dbReference type="Pfam" id="PF26431">
    <property type="entry name" value="DUF8117"/>
    <property type="match status" value="1"/>
</dbReference>
<reference evidence="7 8" key="1">
    <citation type="journal article" date="2022" name="Nat. Ecol. Evol.">
        <title>A masculinizing supergene underlies an exaggerated male reproductive morph in a spider.</title>
        <authorList>
            <person name="Hendrickx F."/>
            <person name="De Corte Z."/>
            <person name="Sonet G."/>
            <person name="Van Belleghem S.M."/>
            <person name="Kostlbacher S."/>
            <person name="Vangestel C."/>
        </authorList>
    </citation>
    <scope>NUCLEOTIDE SEQUENCE [LARGE SCALE GENOMIC DNA]</scope>
    <source>
        <strain evidence="7">W744_W776</strain>
    </source>
</reference>
<keyword evidence="1" id="KW-0479">Metal-binding</keyword>
<dbReference type="EMBL" id="JAFNEN010000079">
    <property type="protein sequence ID" value="KAG8195760.1"/>
    <property type="molecule type" value="Genomic_DNA"/>
</dbReference>
<proteinExistence type="predicted"/>
<feature type="compositionally biased region" description="Polar residues" evidence="5">
    <location>
        <begin position="697"/>
        <end position="722"/>
    </location>
</feature>
<feature type="compositionally biased region" description="Basic and acidic residues" evidence="5">
    <location>
        <begin position="934"/>
        <end position="949"/>
    </location>
</feature>
<dbReference type="AlphaFoldDB" id="A0AAV6VGE9"/>
<evidence type="ECO:0000256" key="5">
    <source>
        <dbReference type="SAM" id="MobiDB-lite"/>
    </source>
</evidence>
<feature type="region of interest" description="Disordered" evidence="5">
    <location>
        <begin position="537"/>
        <end position="773"/>
    </location>
</feature>
<dbReference type="SUPFAM" id="SSF144232">
    <property type="entry name" value="HIT/MYND zinc finger-like"/>
    <property type="match status" value="1"/>
</dbReference>
<dbReference type="Pfam" id="PF01753">
    <property type="entry name" value="zf-MYND"/>
    <property type="match status" value="1"/>
</dbReference>
<dbReference type="PROSITE" id="PS50865">
    <property type="entry name" value="ZF_MYND_2"/>
    <property type="match status" value="1"/>
</dbReference>
<evidence type="ECO:0000256" key="4">
    <source>
        <dbReference type="PROSITE-ProRule" id="PRU00134"/>
    </source>
</evidence>
<feature type="compositionally biased region" description="Basic residues" evidence="5">
    <location>
        <begin position="540"/>
        <end position="550"/>
    </location>
</feature>
<feature type="compositionally biased region" description="Polar residues" evidence="5">
    <location>
        <begin position="562"/>
        <end position="579"/>
    </location>
</feature>
<organism evidence="7 8">
    <name type="scientific">Oedothorax gibbosus</name>
    <dbReference type="NCBI Taxonomy" id="931172"/>
    <lineage>
        <taxon>Eukaryota</taxon>
        <taxon>Metazoa</taxon>
        <taxon>Ecdysozoa</taxon>
        <taxon>Arthropoda</taxon>
        <taxon>Chelicerata</taxon>
        <taxon>Arachnida</taxon>
        <taxon>Araneae</taxon>
        <taxon>Araneomorphae</taxon>
        <taxon>Entelegynae</taxon>
        <taxon>Araneoidea</taxon>
        <taxon>Linyphiidae</taxon>
        <taxon>Erigoninae</taxon>
        <taxon>Oedothorax</taxon>
    </lineage>
</organism>
<accession>A0AAV6VGE9</accession>
<evidence type="ECO:0000313" key="8">
    <source>
        <dbReference type="Proteomes" id="UP000827092"/>
    </source>
</evidence>
<dbReference type="GO" id="GO:0008270">
    <property type="term" value="F:zinc ion binding"/>
    <property type="evidence" value="ECO:0007669"/>
    <property type="project" value="UniProtKB-KW"/>
</dbReference>
<keyword evidence="2 4" id="KW-0863">Zinc-finger</keyword>
<sequence>MRALTLRPDDADLFGHFATPEHFGFFMTHLPAFKRMWEAEGKVYWLRFLLCIKDTFQHTLENKPEFEFMFETIHLEQLQSLIYINIHKKFVQSTYGVAKSFMEQAFVLTKNLSNLKEQTRMKNPFYAKETREAFRALLGKPEVDEDIPFVPVTYMASMYGFFVASVCTLLKRWLKEPDLSEEAKKKVDYTHFYWKPHPEWSKAFWPTCFEEYLAHTYNTDLPKMLLTSNIHEIFFSHYAHDPCVGNCGDITIFDILRHDEDDYDEEVTDDDEPFLMNQIGYLQPQVQNCVLHSNCYKKVLHNSKCFQPYLCNGSDICKVTCEKTKKNMHIDVPHTTFWKKITCETFACKGSSKKRHVSTLALSQNTQIETFVHVTESLDDSSKICKDLQESIQAEMECDFTENPEFINSFNQQKRREDVKNKLRNKLSQKYSFREKFNDPDFRHGLFEGAQKLWFNNNLSEELSIPIFSNNQQHKKWAYAAGSIFNSMKNVQTTIAVGTHSISTGRIVTSTSSKACCPTPVCMNVKPELPIAVPCESKSKKTKKKKKKGKASNENKDVPALDTNNSAMLSTTTTHQNSCPLPEIPTLKPDAKEHPAQLPESLIAIPTESKPKSRKKGNTSNENKDASVLSTNNATVPSNSTQLNSCNQPSLPTQQVGIKENPAQLPELKAVPNEPKSKSKKKKKGNASKANGDAPALSQNNPPTHILSTVQTDSASNDSQANVKKPASVIKSTFDKSLEIGDKSRKKSESLTVEKSKNTEDANVGESKTCESSNGEIKSIVDTVVGESNTCESSNGGNKSIVDAVVGESKTCESSNGGNKSAVDGESKSTGLAVDGEKKSSKDVAENTGQLCFPGCIPTFKTGHECTEKCCCPGCDKKNSPTLTDSKLASNAVITKKPKKRSDSKVNEIEDLVINKSDKQFIEQTKSATVDLNNKAEKTEKPVADENLKGDLSGDSDLDHNAKQAVEKEMPKDSMAVSHDSTENRCLDALRVLVDEFINSPEIEVDELYKKEAEKVLEDNQPTEDSSDLKVKLIQENGVECQNENEGDNLSDAVALEAHAAISNLKFESKEDKPVEDFLTLIGVLKDNSSAISETNSCTDAPLTNAKGDSDVKNKKLKLKTCAFCSKKEVTPKTFKRCAKCKSQNFAVQRYYCSRECQIDDWQESHRDEHLKNLL</sequence>
<evidence type="ECO:0000256" key="2">
    <source>
        <dbReference type="ARBA" id="ARBA00022771"/>
    </source>
</evidence>
<evidence type="ECO:0000256" key="3">
    <source>
        <dbReference type="ARBA" id="ARBA00022833"/>
    </source>
</evidence>